<dbReference type="Proteomes" id="UP001447857">
    <property type="component" value="Chromosome"/>
</dbReference>
<protein>
    <submittedName>
        <fullName evidence="7">ABC-three component system protein</fullName>
    </submittedName>
</protein>
<gene>
    <name evidence="7" type="ORF">V6624_00775</name>
</gene>
<dbReference type="InterPro" id="IPR052374">
    <property type="entry name" value="SERAC1"/>
</dbReference>
<comment type="subcellular location">
    <subcellularLocation>
        <location evidence="1">Endoplasmic reticulum</location>
    </subcellularLocation>
    <subcellularLocation>
        <location evidence="2">Membrane</location>
    </subcellularLocation>
</comment>
<dbReference type="Gene3D" id="3.40.50.1820">
    <property type="entry name" value="alpha/beta hydrolase"/>
    <property type="match status" value="1"/>
</dbReference>
<dbReference type="SUPFAM" id="SSF53474">
    <property type="entry name" value="alpha/beta-Hydrolases"/>
    <property type="match status" value="1"/>
</dbReference>
<dbReference type="InterPro" id="IPR012908">
    <property type="entry name" value="PGAP1-ab_dom-like"/>
</dbReference>
<evidence type="ECO:0000256" key="1">
    <source>
        <dbReference type="ARBA" id="ARBA00004240"/>
    </source>
</evidence>
<keyword evidence="4" id="KW-0472">Membrane</keyword>
<dbReference type="RefSeq" id="WP_338840570.1">
    <property type="nucleotide sequence ID" value="NZ_CP147988.1"/>
</dbReference>
<evidence type="ECO:0000313" key="8">
    <source>
        <dbReference type="Proteomes" id="UP001447857"/>
    </source>
</evidence>
<reference evidence="7 8" key="1">
    <citation type="submission" date="2024-02" db="EMBL/GenBank/DDBJ databases">
        <title>complete genome of Flavobacterium ginsenosidimutans Str. YTB16.</title>
        <authorList>
            <person name="Wang Q."/>
        </authorList>
    </citation>
    <scope>NUCLEOTIDE SEQUENCE [LARGE SCALE GENOMIC DNA]</scope>
    <source>
        <strain evidence="7 8">YTB16</strain>
    </source>
</reference>
<dbReference type="Pfam" id="PF07819">
    <property type="entry name" value="PGAP1"/>
    <property type="match status" value="1"/>
</dbReference>
<dbReference type="InterPro" id="IPR029058">
    <property type="entry name" value="AB_hydrolase_fold"/>
</dbReference>
<dbReference type="PANTHER" id="PTHR48182">
    <property type="entry name" value="PROTEIN SERAC1"/>
    <property type="match status" value="1"/>
</dbReference>
<evidence type="ECO:0000256" key="3">
    <source>
        <dbReference type="ARBA" id="ARBA00022824"/>
    </source>
</evidence>
<dbReference type="InterPro" id="IPR046912">
    <property type="entry name" value="ABC-3C_CTD8"/>
</dbReference>
<feature type="domain" description="ABC-three component systems C-terminal" evidence="6">
    <location>
        <begin position="263"/>
        <end position="388"/>
    </location>
</feature>
<evidence type="ECO:0000259" key="5">
    <source>
        <dbReference type="Pfam" id="PF07819"/>
    </source>
</evidence>
<name>A0ABZ2QBH1_9FLAO</name>
<dbReference type="PANTHER" id="PTHR48182:SF2">
    <property type="entry name" value="PROTEIN SERAC1"/>
    <property type="match status" value="1"/>
</dbReference>
<evidence type="ECO:0000313" key="7">
    <source>
        <dbReference type="EMBL" id="WXK50171.1"/>
    </source>
</evidence>
<accession>A0ABZ2QBH1</accession>
<keyword evidence="3" id="KW-0256">Endoplasmic reticulum</keyword>
<evidence type="ECO:0000259" key="6">
    <source>
        <dbReference type="Pfam" id="PF20284"/>
    </source>
</evidence>
<dbReference type="EMBL" id="CP147988">
    <property type="protein sequence ID" value="WXK50171.1"/>
    <property type="molecule type" value="Genomic_DNA"/>
</dbReference>
<sequence>MINLIHKNKSSKNLIVFIHGFIGGEQTWIREDKKRPFIDLILKDAEIKKNYDIGLFQYHTKLLSFFPKAKFVLRLFNNRKNASNLPINEISRLLDSQLKHSYNTYESIILIGHSMGGLVAKRLILDDISKNLNTRIKLYVSLATPHSGSNLATVGKTIIKNFQLTDLSPLSESIATMNDEWVKCKLLPKRLYAQGSYDTVVPTVSSVSYDRDNQEVIFCDDDHFSIINPDKKSVVVDAIVNELHVLLQEQNIQSIKVEERFVDSGQYDEEIFVLKMFMADIHSTLMDGSKQAFFNAEFAVRKLIAQGINVKELYPLYEKIKELYTLEFGNLLSGQHTDSNALITAVHAKILKEDKTYLHTLYSPLQALQKFGMLHQLATDDKSIWWAKDNNITTLKEFSEKLKTREA</sequence>
<organism evidence="7 8">
    <name type="scientific">Flavobacterium ginsenosidimutans</name>
    <dbReference type="NCBI Taxonomy" id="687844"/>
    <lineage>
        <taxon>Bacteria</taxon>
        <taxon>Pseudomonadati</taxon>
        <taxon>Bacteroidota</taxon>
        <taxon>Flavobacteriia</taxon>
        <taxon>Flavobacteriales</taxon>
        <taxon>Flavobacteriaceae</taxon>
        <taxon>Flavobacterium</taxon>
    </lineage>
</organism>
<dbReference type="Pfam" id="PF20284">
    <property type="entry name" value="CTD8"/>
    <property type="match status" value="1"/>
</dbReference>
<feature type="domain" description="GPI inositol-deacylase PGAP1-like alpha/beta" evidence="5">
    <location>
        <begin position="82"/>
        <end position="162"/>
    </location>
</feature>
<keyword evidence="8" id="KW-1185">Reference proteome</keyword>
<proteinExistence type="predicted"/>
<evidence type="ECO:0000256" key="2">
    <source>
        <dbReference type="ARBA" id="ARBA00004370"/>
    </source>
</evidence>
<evidence type="ECO:0000256" key="4">
    <source>
        <dbReference type="ARBA" id="ARBA00023136"/>
    </source>
</evidence>